<name>A0A6M1T4R3_9BACT</name>
<dbReference type="Gene3D" id="2.30.40.10">
    <property type="entry name" value="Urease, subunit C, domain 1"/>
    <property type="match status" value="1"/>
</dbReference>
<gene>
    <name evidence="2" type="ORF">G3570_14105</name>
</gene>
<keyword evidence="3" id="KW-1185">Reference proteome</keyword>
<reference evidence="2 3" key="1">
    <citation type="submission" date="2020-02" db="EMBL/GenBank/DDBJ databases">
        <title>Balneolaceae bacterium YR4-1, complete genome.</title>
        <authorList>
            <person name="Li Y."/>
            <person name="Wu S."/>
        </authorList>
    </citation>
    <scope>NUCLEOTIDE SEQUENCE [LARGE SCALE GENOMIC DNA]</scope>
    <source>
        <strain evidence="2 3">YR4-1</strain>
    </source>
</reference>
<evidence type="ECO:0000313" key="2">
    <source>
        <dbReference type="EMBL" id="NGP77777.1"/>
    </source>
</evidence>
<evidence type="ECO:0000259" key="1">
    <source>
        <dbReference type="Pfam" id="PF01979"/>
    </source>
</evidence>
<accession>A0A6M1T4R3</accession>
<organism evidence="2 3">
    <name type="scientific">Halalkalibaculum roseum</name>
    <dbReference type="NCBI Taxonomy" id="2709311"/>
    <lineage>
        <taxon>Bacteria</taxon>
        <taxon>Pseudomonadati</taxon>
        <taxon>Balneolota</taxon>
        <taxon>Balneolia</taxon>
        <taxon>Balneolales</taxon>
        <taxon>Balneolaceae</taxon>
        <taxon>Halalkalibaculum</taxon>
    </lineage>
</organism>
<dbReference type="SUPFAM" id="SSF51338">
    <property type="entry name" value="Composite domain of metallo-dependent hydrolases"/>
    <property type="match status" value="1"/>
</dbReference>
<dbReference type="PANTHER" id="PTHR43135:SF3">
    <property type="entry name" value="ALPHA-D-RIBOSE 1-METHYLPHOSPHONATE 5-TRIPHOSPHATE DIPHOSPHATASE"/>
    <property type="match status" value="1"/>
</dbReference>
<dbReference type="Gene3D" id="3.20.20.140">
    <property type="entry name" value="Metal-dependent hydrolases"/>
    <property type="match status" value="1"/>
</dbReference>
<feature type="domain" description="Amidohydrolase-related" evidence="1">
    <location>
        <begin position="111"/>
        <end position="493"/>
    </location>
</feature>
<dbReference type="GO" id="GO:0016810">
    <property type="term" value="F:hydrolase activity, acting on carbon-nitrogen (but not peptide) bonds"/>
    <property type="evidence" value="ECO:0007669"/>
    <property type="project" value="InterPro"/>
</dbReference>
<dbReference type="AlphaFoldDB" id="A0A6M1T4R3"/>
<dbReference type="PANTHER" id="PTHR43135">
    <property type="entry name" value="ALPHA-D-RIBOSE 1-METHYLPHOSPHONATE 5-TRIPHOSPHATE DIPHOSPHATASE"/>
    <property type="match status" value="1"/>
</dbReference>
<comment type="caution">
    <text evidence="2">The sequence shown here is derived from an EMBL/GenBank/DDBJ whole genome shotgun (WGS) entry which is preliminary data.</text>
</comment>
<dbReference type="SUPFAM" id="SSF51556">
    <property type="entry name" value="Metallo-dependent hydrolases"/>
    <property type="match status" value="1"/>
</dbReference>
<proteinExistence type="predicted"/>
<dbReference type="InterPro" id="IPR011059">
    <property type="entry name" value="Metal-dep_hydrolase_composite"/>
</dbReference>
<dbReference type="EMBL" id="JAALLT010000004">
    <property type="protein sequence ID" value="NGP77777.1"/>
    <property type="molecule type" value="Genomic_DNA"/>
</dbReference>
<dbReference type="Pfam" id="PF01979">
    <property type="entry name" value="Amidohydro_1"/>
    <property type="match status" value="1"/>
</dbReference>
<dbReference type="InterPro" id="IPR032466">
    <property type="entry name" value="Metal_Hydrolase"/>
</dbReference>
<dbReference type="Proteomes" id="UP000473278">
    <property type="component" value="Unassembled WGS sequence"/>
</dbReference>
<protein>
    <submittedName>
        <fullName evidence="2">Amidohydrolase family protein</fullName>
    </submittedName>
</protein>
<dbReference type="InterPro" id="IPR006680">
    <property type="entry name" value="Amidohydro-rel"/>
</dbReference>
<evidence type="ECO:0000313" key="3">
    <source>
        <dbReference type="Proteomes" id="UP000473278"/>
    </source>
</evidence>
<dbReference type="InterPro" id="IPR051781">
    <property type="entry name" value="Metallo-dep_Hydrolase"/>
</dbReference>
<keyword evidence="2" id="KW-0378">Hydrolase</keyword>
<sequence length="502" mass="55116">MYELIGLAQENLYFVIFMSIKYRNMTLPNNRHFFTFIMLFVVLAYTTSCTEETSTRNIQILTGADIIDGTGKAIIEHGVILIRDGRIECVGEEGDCPNPAGADIIDVTGKYITPGLIDGHVHFFQTGFFDSRPDAMDITDTYPYSEVAAYQKQHPERYYNSYLCSGITGVYDVGGMSWSVDFQESAEQNPNAPHVAAAGPLITPVSGAPFDLPSDKVLVPLESAEAGIKTVQYLSALGSTGIKLWQLDADNDEYMDRVRAVAEETERQDNKLIVHATTLEQATAAVEAGAKLLVHSVSDVAVDQNFLDLAKQQGTYYNPTLIVSSGYMMAYRAAAGIEPLPVDDPNSCVDSKTLELVNNSSQFEDHSRFSDAFLERIQDFDIETDRVSEVAMQNLLRVYEAGIPIIVGTDAGNPGTLHGPSIYEEMEFMQEAGIPAEDLIVMATRNGAEAMERGNDFGTLEAGKLANLIILDDDPSEDISKMRSITHTMIKGVLKKVVEIPK</sequence>